<accession>A0ABW1SXJ2</accession>
<gene>
    <name evidence="1" type="ORF">ACFQGU_02355</name>
</gene>
<dbReference type="EMBL" id="JBHSTI010000002">
    <property type="protein sequence ID" value="MFC6236705.1"/>
    <property type="molecule type" value="Genomic_DNA"/>
</dbReference>
<evidence type="ECO:0000313" key="2">
    <source>
        <dbReference type="Proteomes" id="UP001596138"/>
    </source>
</evidence>
<comment type="caution">
    <text evidence="1">The sequence shown here is derived from an EMBL/GenBank/DDBJ whole genome shotgun (WGS) entry which is preliminary data.</text>
</comment>
<proteinExistence type="predicted"/>
<organism evidence="1 2">
    <name type="scientific">Longivirga aurantiaca</name>
    <dbReference type="NCBI Taxonomy" id="1837743"/>
    <lineage>
        <taxon>Bacteria</taxon>
        <taxon>Bacillati</taxon>
        <taxon>Actinomycetota</taxon>
        <taxon>Actinomycetes</taxon>
        <taxon>Sporichthyales</taxon>
        <taxon>Sporichthyaceae</taxon>
        <taxon>Longivirga</taxon>
    </lineage>
</organism>
<name>A0ABW1SXJ2_9ACTN</name>
<keyword evidence="2" id="KW-1185">Reference proteome</keyword>
<reference evidence="2" key="1">
    <citation type="journal article" date="2019" name="Int. J. Syst. Evol. Microbiol.">
        <title>The Global Catalogue of Microorganisms (GCM) 10K type strain sequencing project: providing services to taxonomists for standard genome sequencing and annotation.</title>
        <authorList>
            <consortium name="The Broad Institute Genomics Platform"/>
            <consortium name="The Broad Institute Genome Sequencing Center for Infectious Disease"/>
            <person name="Wu L."/>
            <person name="Ma J."/>
        </authorList>
    </citation>
    <scope>NUCLEOTIDE SEQUENCE [LARGE SCALE GENOMIC DNA]</scope>
    <source>
        <strain evidence="2">CGMCC 4.7317</strain>
    </source>
</reference>
<sequence length="48" mass="5417">MGTLTDLRRSLAPEDVAETIALWDQMRAAAISEADRQEIDEIFSRQVP</sequence>
<protein>
    <submittedName>
        <fullName evidence="1">Uncharacterized protein</fullName>
    </submittedName>
</protein>
<dbReference type="Proteomes" id="UP001596138">
    <property type="component" value="Unassembled WGS sequence"/>
</dbReference>
<evidence type="ECO:0000313" key="1">
    <source>
        <dbReference type="EMBL" id="MFC6236705.1"/>
    </source>
</evidence>
<dbReference type="RefSeq" id="WP_386763742.1">
    <property type="nucleotide sequence ID" value="NZ_JBHSTI010000002.1"/>
</dbReference>